<gene>
    <name evidence="1" type="ORF">SAMN06265220_104231</name>
</gene>
<dbReference type="Proteomes" id="UP000319267">
    <property type="component" value="Unassembled WGS sequence"/>
</dbReference>
<dbReference type="RefSeq" id="WP_111379971.1">
    <property type="nucleotide sequence ID" value="NZ_CP043612.1"/>
</dbReference>
<name>A0A521EFC6_9FLAO</name>
<dbReference type="AlphaFoldDB" id="A0A521EFC6"/>
<reference evidence="1 2" key="1">
    <citation type="submission" date="2017-05" db="EMBL/GenBank/DDBJ databases">
        <authorList>
            <person name="Varghese N."/>
            <person name="Submissions S."/>
        </authorList>
    </citation>
    <scope>NUCLEOTIDE SEQUENCE [LARGE SCALE GENOMIC DNA]</scope>
    <source>
        <strain evidence="1 2">DSM 29982</strain>
    </source>
</reference>
<protein>
    <submittedName>
        <fullName evidence="1">Uncharacterized protein</fullName>
    </submittedName>
</protein>
<organism evidence="1 2">
    <name type="scientific">Flavobacterium nitrogenifigens</name>
    <dbReference type="NCBI Taxonomy" id="1617283"/>
    <lineage>
        <taxon>Bacteria</taxon>
        <taxon>Pseudomonadati</taxon>
        <taxon>Bacteroidota</taxon>
        <taxon>Flavobacteriia</taxon>
        <taxon>Flavobacteriales</taxon>
        <taxon>Flavobacteriaceae</taxon>
        <taxon>Flavobacterium</taxon>
    </lineage>
</organism>
<evidence type="ECO:0000313" key="1">
    <source>
        <dbReference type="EMBL" id="SMO82604.1"/>
    </source>
</evidence>
<accession>A0A521EFC6</accession>
<dbReference type="EMBL" id="FXTQ01000004">
    <property type="protein sequence ID" value="SMO82604.1"/>
    <property type="molecule type" value="Genomic_DNA"/>
</dbReference>
<dbReference type="OrthoDB" id="1345247at2"/>
<proteinExistence type="predicted"/>
<evidence type="ECO:0000313" key="2">
    <source>
        <dbReference type="Proteomes" id="UP000319267"/>
    </source>
</evidence>
<keyword evidence="2" id="KW-1185">Reference proteome</keyword>
<sequence length="230" mass="27912">MRTDILMVLMLMVSVNFYPQQLKYRSVNHYLEIFEKEEINKLKEKGLLDQDLNIVPKFKKKGENELNEEGQNLYLELKVALLKSYFKDYFYQQHLQYKDEIFVLYFSMAGFDDLEWCILKWEREKWKDLEKIDKQQVENAKFDNNKDFNFICFNYDEGPKNSEDVKIFIKDDYLVMSREGLYHSLFDLKSQKLLINETCPYCESQSNTKEEMNLWIKKNLHDKIKRIINP</sequence>